<dbReference type="SUPFAM" id="SSF46934">
    <property type="entry name" value="UBA-like"/>
    <property type="match status" value="1"/>
</dbReference>
<dbReference type="PANTHER" id="PTHR12322">
    <property type="entry name" value="DOUBLESEX AND MAB-3 RELATED TRANSCRIPTION FACTOR DMRT"/>
    <property type="match status" value="1"/>
</dbReference>
<reference evidence="9 10" key="1">
    <citation type="submission" date="2022-12" db="EMBL/GenBank/DDBJ databases">
        <title>Chromosome-level genome of Tegillarca granosa.</title>
        <authorList>
            <person name="Kim J."/>
        </authorList>
    </citation>
    <scope>NUCLEOTIDE SEQUENCE [LARGE SCALE GENOMIC DNA]</scope>
    <source>
        <strain evidence="9">Teg-2019</strain>
        <tissue evidence="9">Adductor muscle</tissue>
    </source>
</reference>
<proteinExistence type="inferred from homology"/>
<dbReference type="PROSITE" id="PS40000">
    <property type="entry name" value="DM_1"/>
    <property type="match status" value="1"/>
</dbReference>
<dbReference type="SUPFAM" id="SSF82927">
    <property type="entry name" value="Cysteine-rich DNA binding domain, (DM domain)"/>
    <property type="match status" value="1"/>
</dbReference>
<evidence type="ECO:0000256" key="2">
    <source>
        <dbReference type="ARBA" id="ARBA00022723"/>
    </source>
</evidence>
<comment type="subcellular location">
    <subcellularLocation>
        <location evidence="6">Nucleus</location>
    </subcellularLocation>
</comment>
<evidence type="ECO:0000256" key="6">
    <source>
        <dbReference type="PROSITE-ProRule" id="PRU00070"/>
    </source>
</evidence>
<dbReference type="SMART" id="SM00301">
    <property type="entry name" value="DM"/>
    <property type="match status" value="1"/>
</dbReference>
<dbReference type="InterPro" id="IPR005173">
    <property type="entry name" value="DMA"/>
</dbReference>
<dbReference type="Pfam" id="PF00751">
    <property type="entry name" value="DM"/>
    <property type="match status" value="1"/>
</dbReference>
<feature type="DNA-binding region" description="DM" evidence="6">
    <location>
        <begin position="28"/>
        <end position="75"/>
    </location>
</feature>
<dbReference type="InterPro" id="IPR009060">
    <property type="entry name" value="UBA-like_sf"/>
</dbReference>
<keyword evidence="3 6" id="KW-0862">Zinc</keyword>
<feature type="compositionally biased region" description="Basic and acidic residues" evidence="7">
    <location>
        <begin position="171"/>
        <end position="181"/>
    </location>
</feature>
<evidence type="ECO:0000256" key="3">
    <source>
        <dbReference type="ARBA" id="ARBA00022833"/>
    </source>
</evidence>
<accession>A0ABQ9EKK7</accession>
<keyword evidence="2 6" id="KW-0479">Metal-binding</keyword>
<dbReference type="Gene3D" id="4.10.1040.10">
    <property type="entry name" value="DM DNA-binding domain"/>
    <property type="match status" value="1"/>
</dbReference>
<dbReference type="InterPro" id="IPR036407">
    <property type="entry name" value="DM_DNA-bd_sf"/>
</dbReference>
<comment type="similarity">
    <text evidence="1">Belongs to the DMRT family.</text>
</comment>
<evidence type="ECO:0000259" key="8">
    <source>
        <dbReference type="PROSITE" id="PS50809"/>
    </source>
</evidence>
<keyword evidence="5 6" id="KW-0539">Nucleus</keyword>
<keyword evidence="4 6" id="KW-0238">DNA-binding</keyword>
<feature type="domain" description="DM" evidence="8">
    <location>
        <begin position="28"/>
        <end position="75"/>
    </location>
</feature>
<feature type="compositionally biased region" description="Polar residues" evidence="7">
    <location>
        <begin position="141"/>
        <end position="167"/>
    </location>
</feature>
<organism evidence="9 10">
    <name type="scientific">Tegillarca granosa</name>
    <name type="common">Malaysian cockle</name>
    <name type="synonym">Anadara granosa</name>
    <dbReference type="NCBI Taxonomy" id="220873"/>
    <lineage>
        <taxon>Eukaryota</taxon>
        <taxon>Metazoa</taxon>
        <taxon>Spiralia</taxon>
        <taxon>Lophotrochozoa</taxon>
        <taxon>Mollusca</taxon>
        <taxon>Bivalvia</taxon>
        <taxon>Autobranchia</taxon>
        <taxon>Pteriomorphia</taxon>
        <taxon>Arcoida</taxon>
        <taxon>Arcoidea</taxon>
        <taxon>Arcidae</taxon>
        <taxon>Tegillarca</taxon>
    </lineage>
</organism>
<evidence type="ECO:0000256" key="5">
    <source>
        <dbReference type="ARBA" id="ARBA00023242"/>
    </source>
</evidence>
<comment type="caution">
    <text evidence="9">The sequence shown here is derived from an EMBL/GenBank/DDBJ whole genome shotgun (WGS) entry which is preliminary data.</text>
</comment>
<name>A0ABQ9EKK7_TEGGR</name>
<feature type="region of interest" description="Disordered" evidence="7">
    <location>
        <begin position="108"/>
        <end position="190"/>
    </location>
</feature>
<evidence type="ECO:0000256" key="4">
    <source>
        <dbReference type="ARBA" id="ARBA00023125"/>
    </source>
</evidence>
<dbReference type="Pfam" id="PF03474">
    <property type="entry name" value="DMA"/>
    <property type="match status" value="1"/>
</dbReference>
<dbReference type="EMBL" id="JARBDR010000813">
    <property type="protein sequence ID" value="KAJ8305799.1"/>
    <property type="molecule type" value="Genomic_DNA"/>
</dbReference>
<evidence type="ECO:0000313" key="10">
    <source>
        <dbReference type="Proteomes" id="UP001217089"/>
    </source>
</evidence>
<feature type="compositionally biased region" description="Basic and acidic residues" evidence="7">
    <location>
        <begin position="112"/>
        <end position="139"/>
    </location>
</feature>
<evidence type="ECO:0000256" key="1">
    <source>
        <dbReference type="ARBA" id="ARBA00006834"/>
    </source>
</evidence>
<dbReference type="Proteomes" id="UP001217089">
    <property type="component" value="Unassembled WGS sequence"/>
</dbReference>
<protein>
    <recommendedName>
        <fullName evidence="8">DM domain-containing protein</fullName>
    </recommendedName>
</protein>
<dbReference type="PROSITE" id="PS50809">
    <property type="entry name" value="DM_2"/>
    <property type="match status" value="1"/>
</dbReference>
<dbReference type="PANTHER" id="PTHR12322:SF116">
    <property type="entry name" value="DOUBLESEX-MAB RELATED 99B"/>
    <property type="match status" value="1"/>
</dbReference>
<dbReference type="InterPro" id="IPR026607">
    <property type="entry name" value="DMRT"/>
</dbReference>
<sequence>MTSSDEDKSYSDIAYKKGSDAYARTPKCARCRNHGVVSALKGHKRYCRWRDCVCAKCTLIAERQRIMAAQVALRRQQAHDENEAREMGVLYGPGGLLRINPETAHLFPETKTSTEKSEQNSDEPDLKRRKTDDCGREIKIVSNQDRLETSSPASSGCRSVSPRSLNSPLDLRPRSATDDSPKSVTKTNSTNKIDMLDRIFPEKSKSELDKVLQDFDGDMVKTIDFLLEARKTSKNAVSNPLAEAYQNQYSYSNPFFKSAFSPVSTGSEETALNSMRYAWGAFSLPYSSVVPGFPFGTNYAALNGLSSNSMKPFPYSFYPYGTPKLYPAENSEKV</sequence>
<evidence type="ECO:0000313" key="9">
    <source>
        <dbReference type="EMBL" id="KAJ8305799.1"/>
    </source>
</evidence>
<evidence type="ECO:0000256" key="7">
    <source>
        <dbReference type="SAM" id="MobiDB-lite"/>
    </source>
</evidence>
<gene>
    <name evidence="9" type="ORF">KUTeg_016344</name>
</gene>
<dbReference type="InterPro" id="IPR001275">
    <property type="entry name" value="DM_DNA-bd"/>
</dbReference>
<keyword evidence="10" id="KW-1185">Reference proteome</keyword>